<name>E6PEA4_9ZZZZ</name>
<evidence type="ECO:0000256" key="3">
    <source>
        <dbReference type="ARBA" id="ARBA00001947"/>
    </source>
</evidence>
<dbReference type="Pfam" id="PF00926">
    <property type="entry name" value="DHBP_synthase"/>
    <property type="match status" value="1"/>
</dbReference>
<evidence type="ECO:0000256" key="15">
    <source>
        <dbReference type="ARBA" id="ARBA00023239"/>
    </source>
</evidence>
<dbReference type="HAMAP" id="MF_00180">
    <property type="entry name" value="RibB"/>
    <property type="match status" value="1"/>
</dbReference>
<dbReference type="PANTHER" id="PTHR21327">
    <property type="entry name" value="GTP CYCLOHYDROLASE II-RELATED"/>
    <property type="match status" value="1"/>
</dbReference>
<dbReference type="FunFam" id="3.90.870.10:FF:000001">
    <property type="entry name" value="Riboflavin biosynthesis protein RibBA"/>
    <property type="match status" value="1"/>
</dbReference>
<dbReference type="CDD" id="cd00093">
    <property type="entry name" value="HTH_XRE"/>
    <property type="match status" value="1"/>
</dbReference>
<dbReference type="Gene3D" id="3.90.870.10">
    <property type="entry name" value="DHBP synthase"/>
    <property type="match status" value="1"/>
</dbReference>
<keyword evidence="8" id="KW-0479">Metal-binding</keyword>
<dbReference type="InterPro" id="IPR016299">
    <property type="entry name" value="Riboflavin_synth_RibBA"/>
</dbReference>
<sequence>MSSFAERLNAALEKSRLTAAELAARSGVTESAISLLRAGRRQPSYQTFERLSVVLPELAAPKVERVSVTDPIEEAIAEIRAGKMVVVLDDEDRENEGDLVMAAEKVSPEAINFMRREAGGLICIAMTGARLDELEIPMMVSDNTAVHETAFTVSVEARGVTTTGISAHDRAATIVKLLDPEATPADFLRPGHMFPLRAREGGVLVRAGQTEASVDLARLAGLAPAGVICEIMAEDGTMERRDGLRAFADHHGMKLVTVRELIAYRMKTEQLVTRVAEFSLPTTYGLWSGIAYETSVDENTHVALVMGEIGDGKDLLVRVHSECLTGDALHSIRCDCAAQRDGAMRMIADAGRGVLLYLRQEGRGIGLANKLRAYQLQDNGADTVEANLALGLPVDKRDYGIGSQILVDLGIKELKLITNNPRKIFGLEGYGLKIVERVPMETTPTPFNRRYMGTKRSKLGHLFDESVQNAPAS</sequence>
<dbReference type="EMBL" id="CABL01000003">
    <property type="protein sequence ID" value="CBH74789.1"/>
    <property type="molecule type" value="Genomic_DNA"/>
</dbReference>
<dbReference type="SUPFAM" id="SSF55821">
    <property type="entry name" value="YrdC/RibB"/>
    <property type="match status" value="1"/>
</dbReference>
<dbReference type="Pfam" id="PF01381">
    <property type="entry name" value="HTH_3"/>
    <property type="match status" value="1"/>
</dbReference>
<keyword evidence="15" id="KW-0456">Lyase</keyword>
<evidence type="ECO:0000313" key="19">
    <source>
        <dbReference type="EMBL" id="CBH74789.1"/>
    </source>
</evidence>
<comment type="cofactor">
    <cofactor evidence="2">
        <name>Mg(2+)</name>
        <dbReference type="ChEBI" id="CHEBI:18420"/>
    </cofactor>
</comment>
<keyword evidence="12" id="KW-0460">Magnesium</keyword>
<dbReference type="GO" id="GO:0009231">
    <property type="term" value="P:riboflavin biosynthetic process"/>
    <property type="evidence" value="ECO:0007669"/>
    <property type="project" value="UniProtKB-UniPathway"/>
</dbReference>
<comment type="caution">
    <text evidence="19">The sequence shown here is derived from an EMBL/GenBank/DDBJ whole genome shotgun (WGS) entry which is preliminary data.</text>
</comment>
<keyword evidence="9" id="KW-0547">Nucleotide-binding</keyword>
<dbReference type="HAMAP" id="MF_00179">
    <property type="entry name" value="RibA"/>
    <property type="match status" value="1"/>
</dbReference>
<dbReference type="InterPro" id="IPR032677">
    <property type="entry name" value="GTP_cyclohydro_II"/>
</dbReference>
<dbReference type="InterPro" id="IPR036144">
    <property type="entry name" value="RibA-like_sf"/>
</dbReference>
<dbReference type="InterPro" id="IPR010982">
    <property type="entry name" value="Lambda_DNA-bd_dom_sf"/>
</dbReference>
<evidence type="ECO:0000256" key="1">
    <source>
        <dbReference type="ARBA" id="ARBA00001936"/>
    </source>
</evidence>
<keyword evidence="16" id="KW-0511">Multifunctional enzyme</keyword>
<evidence type="ECO:0000256" key="2">
    <source>
        <dbReference type="ARBA" id="ARBA00001946"/>
    </source>
</evidence>
<evidence type="ECO:0000256" key="8">
    <source>
        <dbReference type="ARBA" id="ARBA00022723"/>
    </source>
</evidence>
<keyword evidence="10 19" id="KW-0378">Hydrolase</keyword>
<dbReference type="InterPro" id="IPR001387">
    <property type="entry name" value="Cro/C1-type_HTH"/>
</dbReference>
<evidence type="ECO:0000256" key="5">
    <source>
        <dbReference type="ARBA" id="ARBA00005520"/>
    </source>
</evidence>
<evidence type="ECO:0000256" key="17">
    <source>
        <dbReference type="ARBA" id="ARBA00049295"/>
    </source>
</evidence>
<dbReference type="GO" id="GO:0046872">
    <property type="term" value="F:metal ion binding"/>
    <property type="evidence" value="ECO:0007669"/>
    <property type="project" value="UniProtKB-KW"/>
</dbReference>
<evidence type="ECO:0000256" key="4">
    <source>
        <dbReference type="ARBA" id="ARBA00004853"/>
    </source>
</evidence>
<comment type="similarity">
    <text evidence="5">In the N-terminal section; belongs to the DHBP synthase family.</text>
</comment>
<dbReference type="PIRSF" id="PIRSF001259">
    <property type="entry name" value="RibA"/>
    <property type="match status" value="1"/>
</dbReference>
<dbReference type="SUPFAM" id="SSF142695">
    <property type="entry name" value="RibA-like"/>
    <property type="match status" value="1"/>
</dbReference>
<evidence type="ECO:0000256" key="11">
    <source>
        <dbReference type="ARBA" id="ARBA00022833"/>
    </source>
</evidence>
<dbReference type="Gene3D" id="1.10.260.40">
    <property type="entry name" value="lambda repressor-like DNA-binding domains"/>
    <property type="match status" value="1"/>
</dbReference>
<dbReference type="Gene3D" id="3.40.50.10990">
    <property type="entry name" value="GTP cyclohydrolase II"/>
    <property type="match status" value="1"/>
</dbReference>
<dbReference type="CDD" id="cd00641">
    <property type="entry name" value="GTP_cyclohydro2"/>
    <property type="match status" value="1"/>
</dbReference>
<evidence type="ECO:0000256" key="6">
    <source>
        <dbReference type="ARBA" id="ARBA00012762"/>
    </source>
</evidence>
<dbReference type="GO" id="GO:0005829">
    <property type="term" value="C:cytosol"/>
    <property type="evidence" value="ECO:0007669"/>
    <property type="project" value="TreeGrafter"/>
</dbReference>
<evidence type="ECO:0000256" key="12">
    <source>
        <dbReference type="ARBA" id="ARBA00022842"/>
    </source>
</evidence>
<reference evidence="19" key="1">
    <citation type="submission" date="2009-10" db="EMBL/GenBank/DDBJ databases">
        <title>Diversity of trophic interactions inside an arsenic-rich microbial ecosystem.</title>
        <authorList>
            <person name="Bertin P.N."/>
            <person name="Heinrich-Salmeron A."/>
            <person name="Pelletier E."/>
            <person name="Goulhen-Chollet F."/>
            <person name="Arsene-Ploetze F."/>
            <person name="Gallien S."/>
            <person name="Calteau A."/>
            <person name="Vallenet D."/>
            <person name="Casiot C."/>
            <person name="Chane-Woon-Ming B."/>
            <person name="Giloteaux L."/>
            <person name="Barakat M."/>
            <person name="Bonnefoy V."/>
            <person name="Bruneel O."/>
            <person name="Chandler M."/>
            <person name="Cleiss J."/>
            <person name="Duran R."/>
            <person name="Elbaz-Poulichet F."/>
            <person name="Fonknechten N."/>
            <person name="Lauga B."/>
            <person name="Mornico D."/>
            <person name="Ortet P."/>
            <person name="Schaeffer C."/>
            <person name="Siguier P."/>
            <person name="Alexander Thil Smith A."/>
            <person name="Van Dorsselaer A."/>
            <person name="Weissenbach J."/>
            <person name="Medigue C."/>
            <person name="Le Paslier D."/>
        </authorList>
    </citation>
    <scope>NUCLEOTIDE SEQUENCE</scope>
</reference>
<accession>E6PEA4</accession>
<dbReference type="UniPathway" id="UPA00275">
    <property type="reaction ID" value="UER00400"/>
</dbReference>
<keyword evidence="7" id="KW-0686">Riboflavin biosynthesis</keyword>
<dbReference type="GO" id="GO:0005525">
    <property type="term" value="F:GTP binding"/>
    <property type="evidence" value="ECO:0007669"/>
    <property type="project" value="UniProtKB-KW"/>
</dbReference>
<evidence type="ECO:0000259" key="18">
    <source>
        <dbReference type="PROSITE" id="PS50943"/>
    </source>
</evidence>
<organism evidence="19">
    <name type="scientific">mine drainage metagenome</name>
    <dbReference type="NCBI Taxonomy" id="410659"/>
    <lineage>
        <taxon>unclassified sequences</taxon>
        <taxon>metagenomes</taxon>
        <taxon>ecological metagenomes</taxon>
    </lineage>
</organism>
<evidence type="ECO:0000256" key="16">
    <source>
        <dbReference type="ARBA" id="ARBA00023268"/>
    </source>
</evidence>
<comment type="catalytic activity">
    <reaction evidence="17">
        <text>GTP + 4 H2O = 2,5-diamino-6-hydroxy-4-(5-phosphoribosylamino)-pyrimidine + formate + 2 phosphate + 3 H(+)</text>
        <dbReference type="Rhea" id="RHEA:23704"/>
        <dbReference type="ChEBI" id="CHEBI:15377"/>
        <dbReference type="ChEBI" id="CHEBI:15378"/>
        <dbReference type="ChEBI" id="CHEBI:15740"/>
        <dbReference type="ChEBI" id="CHEBI:37565"/>
        <dbReference type="ChEBI" id="CHEBI:43474"/>
        <dbReference type="ChEBI" id="CHEBI:58614"/>
        <dbReference type="EC" id="3.5.4.25"/>
    </reaction>
</comment>
<proteinExistence type="inferred from homology"/>
<protein>
    <recommendedName>
        <fullName evidence="6">GTP cyclohydrolase II</fullName>
        <ecNumber evidence="6">3.5.4.25</ecNumber>
    </recommendedName>
</protein>
<dbReference type="NCBIfam" id="NF006803">
    <property type="entry name" value="PRK09311.1"/>
    <property type="match status" value="1"/>
</dbReference>
<dbReference type="NCBIfam" id="TIGR00506">
    <property type="entry name" value="ribB"/>
    <property type="match status" value="1"/>
</dbReference>
<dbReference type="NCBIfam" id="TIGR00505">
    <property type="entry name" value="ribA"/>
    <property type="match status" value="1"/>
</dbReference>
<evidence type="ECO:0000256" key="9">
    <source>
        <dbReference type="ARBA" id="ARBA00022741"/>
    </source>
</evidence>
<keyword evidence="11" id="KW-0862">Zinc</keyword>
<comment type="cofactor">
    <cofactor evidence="1">
        <name>Mn(2+)</name>
        <dbReference type="ChEBI" id="CHEBI:29035"/>
    </cofactor>
</comment>
<evidence type="ECO:0000256" key="7">
    <source>
        <dbReference type="ARBA" id="ARBA00022619"/>
    </source>
</evidence>
<dbReference type="InterPro" id="IPR017945">
    <property type="entry name" value="DHBP_synth_RibB-like_a/b_dom"/>
</dbReference>
<dbReference type="Pfam" id="PF00925">
    <property type="entry name" value="GTP_cyclohydro2"/>
    <property type="match status" value="1"/>
</dbReference>
<dbReference type="GO" id="GO:0003935">
    <property type="term" value="F:GTP cyclohydrolase II activity"/>
    <property type="evidence" value="ECO:0007669"/>
    <property type="project" value="UniProtKB-EC"/>
</dbReference>
<evidence type="ECO:0000256" key="10">
    <source>
        <dbReference type="ARBA" id="ARBA00022801"/>
    </source>
</evidence>
<dbReference type="FunFam" id="3.40.50.10990:FF:000001">
    <property type="entry name" value="Riboflavin biosynthesis protein RibBA"/>
    <property type="match status" value="1"/>
</dbReference>
<dbReference type="GO" id="GO:0008686">
    <property type="term" value="F:3,4-dihydroxy-2-butanone-4-phosphate synthase activity"/>
    <property type="evidence" value="ECO:0007669"/>
    <property type="project" value="InterPro"/>
</dbReference>
<dbReference type="AlphaFoldDB" id="E6PEA4"/>
<dbReference type="SMART" id="SM00530">
    <property type="entry name" value="HTH_XRE"/>
    <property type="match status" value="1"/>
</dbReference>
<keyword evidence="14" id="KW-0464">Manganese</keyword>
<dbReference type="InterPro" id="IPR000926">
    <property type="entry name" value="RibA"/>
</dbReference>
<dbReference type="SUPFAM" id="SSF47413">
    <property type="entry name" value="lambda repressor-like DNA-binding domains"/>
    <property type="match status" value="1"/>
</dbReference>
<dbReference type="PROSITE" id="PS50943">
    <property type="entry name" value="HTH_CROC1"/>
    <property type="match status" value="1"/>
</dbReference>
<dbReference type="PANTHER" id="PTHR21327:SF18">
    <property type="entry name" value="3,4-DIHYDROXY-2-BUTANONE 4-PHOSPHATE SYNTHASE"/>
    <property type="match status" value="1"/>
</dbReference>
<dbReference type="EC" id="3.5.4.25" evidence="6"/>
<comment type="pathway">
    <text evidence="4">Cofactor biosynthesis; riboflavin biosynthesis; 5-amino-6-(D-ribitylamino)uracil from GTP: step 1/4.</text>
</comment>
<dbReference type="NCBIfam" id="NF001591">
    <property type="entry name" value="PRK00393.1"/>
    <property type="match status" value="1"/>
</dbReference>
<feature type="domain" description="HTH cro/C1-type" evidence="18">
    <location>
        <begin position="8"/>
        <end position="55"/>
    </location>
</feature>
<evidence type="ECO:0000256" key="13">
    <source>
        <dbReference type="ARBA" id="ARBA00023134"/>
    </source>
</evidence>
<comment type="cofactor">
    <cofactor evidence="3">
        <name>Zn(2+)</name>
        <dbReference type="ChEBI" id="CHEBI:29105"/>
    </cofactor>
</comment>
<dbReference type="HAMAP" id="MF_01283">
    <property type="entry name" value="RibBA"/>
    <property type="match status" value="1"/>
</dbReference>
<evidence type="ECO:0000256" key="14">
    <source>
        <dbReference type="ARBA" id="ARBA00023211"/>
    </source>
</evidence>
<dbReference type="InterPro" id="IPR000422">
    <property type="entry name" value="DHBP_synthase_RibB"/>
</dbReference>
<dbReference type="GO" id="GO:0003677">
    <property type="term" value="F:DNA binding"/>
    <property type="evidence" value="ECO:0007669"/>
    <property type="project" value="InterPro"/>
</dbReference>
<gene>
    <name evidence="19" type="primary">ribAB</name>
    <name evidence="19" type="ORF">CARN1_0420</name>
</gene>
<keyword evidence="13" id="KW-0342">GTP-binding</keyword>